<reference evidence="1 2" key="1">
    <citation type="submission" date="2024-10" db="EMBL/GenBank/DDBJ databases">
        <title>The Natural Products Discovery Center: Release of the First 8490 Sequenced Strains for Exploring Actinobacteria Biosynthetic Diversity.</title>
        <authorList>
            <person name="Kalkreuter E."/>
            <person name="Kautsar S.A."/>
            <person name="Yang D."/>
            <person name="Bader C.D."/>
            <person name="Teijaro C.N."/>
            <person name="Fluegel L."/>
            <person name="Davis C.M."/>
            <person name="Simpson J.R."/>
            <person name="Lauterbach L."/>
            <person name="Steele A.D."/>
            <person name="Gui C."/>
            <person name="Meng S."/>
            <person name="Li G."/>
            <person name="Viehrig K."/>
            <person name="Ye F."/>
            <person name="Su P."/>
            <person name="Kiefer A.F."/>
            <person name="Nichols A."/>
            <person name="Cepeda A.J."/>
            <person name="Yan W."/>
            <person name="Fan B."/>
            <person name="Jiang Y."/>
            <person name="Adhikari A."/>
            <person name="Zheng C.-J."/>
            <person name="Schuster L."/>
            <person name="Cowan T.M."/>
            <person name="Smanski M.J."/>
            <person name="Chevrette M.G."/>
            <person name="De Carvalho L.P.S."/>
            <person name="Shen B."/>
        </authorList>
    </citation>
    <scope>NUCLEOTIDE SEQUENCE [LARGE SCALE GENOMIC DNA]</scope>
    <source>
        <strain evidence="1 2">NPDC020568</strain>
    </source>
</reference>
<evidence type="ECO:0000313" key="1">
    <source>
        <dbReference type="EMBL" id="MFI1459428.1"/>
    </source>
</evidence>
<gene>
    <name evidence="1" type="ORF">ACH4WX_01755</name>
</gene>
<evidence type="ECO:0000313" key="2">
    <source>
        <dbReference type="Proteomes" id="UP001611263"/>
    </source>
</evidence>
<comment type="caution">
    <text evidence="1">The sequence shown here is derived from an EMBL/GenBank/DDBJ whole genome shotgun (WGS) entry which is preliminary data.</text>
</comment>
<dbReference type="EMBL" id="JBIRUQ010000001">
    <property type="protein sequence ID" value="MFI1459428.1"/>
    <property type="molecule type" value="Genomic_DNA"/>
</dbReference>
<organism evidence="1 2">
    <name type="scientific">Nocardia carnea</name>
    <dbReference type="NCBI Taxonomy" id="37328"/>
    <lineage>
        <taxon>Bacteria</taxon>
        <taxon>Bacillati</taxon>
        <taxon>Actinomycetota</taxon>
        <taxon>Actinomycetes</taxon>
        <taxon>Mycobacteriales</taxon>
        <taxon>Nocardiaceae</taxon>
        <taxon>Nocardia</taxon>
    </lineage>
</organism>
<dbReference type="RefSeq" id="WP_231507908.1">
    <property type="nucleotide sequence ID" value="NZ_JBIRUQ010000001.1"/>
</dbReference>
<dbReference type="Proteomes" id="UP001611263">
    <property type="component" value="Unassembled WGS sequence"/>
</dbReference>
<protein>
    <submittedName>
        <fullName evidence="1">Uncharacterized protein</fullName>
    </submittedName>
</protein>
<proteinExistence type="predicted"/>
<accession>A0ABW7TH28</accession>
<sequence>MLSESADAPGQAAPWIGPLLALGARAARYSQKVAGRQLVIALSVPKRDFAAALIGCGWVLASEAPVLAEPLVALRALEPGQPLRAVNSRQVITGFFSSLNETVHPPRAQFAGSLWRVDSIQAVAPLPELEQPEQAPRPEPGSLEHMALLDSTWDARLAKPAADLAIVGTATWLKEDFEACLGKEGDHIPPSSIEALLMPKMGRVATWFTRIFSSARLADHLPLPTDLRTVILDGGGAIKYVAEIETPVIICILDRSVADETAAEILVQMRNTRGEPVVISDLGWRPPTGVEAFAFTAAL</sequence>
<name>A0ABW7TH28_9NOCA</name>
<keyword evidence="2" id="KW-1185">Reference proteome</keyword>